<keyword evidence="2" id="KW-1185">Reference proteome</keyword>
<evidence type="ECO:0000313" key="1">
    <source>
        <dbReference type="EMBL" id="MFC1414151.1"/>
    </source>
</evidence>
<sequence length="410" mass="45356">MSLTQGLRSPRTPMRRFLDQELSAGAGRVRAEYRARLPAAAVLLPGEGVGFEAGTVGTAIDQRLRLSFTCASAVDEATEAGIARCLEVATVYRERQEPRPSVWSVLAQVGHDLVTTLAAQVGDLELDARNRSLTRTHEAEERLARLLLAGAWYALNLRNPFAFPDTPLFQAALESSERFTLERLLAVPSPALVEDVLAQVHAAESGPLEDLRQRTSPRQCIPGPTFEGSADISADADLIVDGVLIDFKSTRHVQTLPKTTVHQLLGYVLLDYSDHYRIDMVGLYLTRAGALVAWPLEDYLALLGARRRDLVELRSLFNRLVAHPDWLADEDPLPHQGDGVDRFLAQLAAVAPNDCCLVCTQPLGQRTRRSRLYCSPFCSRRAPTLRKHGWLAVPECALRGRSRPLRELTM</sequence>
<dbReference type="RefSeq" id="WP_380517220.1">
    <property type="nucleotide sequence ID" value="NZ_JBHEZX010000021.1"/>
</dbReference>
<comment type="caution">
    <text evidence="1">The sequence shown here is derived from an EMBL/GenBank/DDBJ whole genome shotgun (WGS) entry which is preliminary data.</text>
</comment>
<reference evidence="1 2" key="1">
    <citation type="submission" date="2024-09" db="EMBL/GenBank/DDBJ databases">
        <authorList>
            <person name="Lee S.D."/>
        </authorList>
    </citation>
    <scope>NUCLEOTIDE SEQUENCE [LARGE SCALE GENOMIC DNA]</scope>
    <source>
        <strain evidence="1 2">N1-1</strain>
    </source>
</reference>
<dbReference type="EMBL" id="JBHEZX010000021">
    <property type="protein sequence ID" value="MFC1414151.1"/>
    <property type="molecule type" value="Genomic_DNA"/>
</dbReference>
<protein>
    <recommendedName>
        <fullName evidence="3">PD-(D/E)XK nuclease superfamily protein</fullName>
    </recommendedName>
</protein>
<dbReference type="Proteomes" id="UP001592582">
    <property type="component" value="Unassembled WGS sequence"/>
</dbReference>
<proteinExistence type="predicted"/>
<accession>A0ABV6VKC2</accession>
<evidence type="ECO:0008006" key="3">
    <source>
        <dbReference type="Google" id="ProtNLM"/>
    </source>
</evidence>
<gene>
    <name evidence="1" type="ORF">ACEZDG_33315</name>
</gene>
<organism evidence="1 2">
    <name type="scientific">Streptacidiphilus alkalitolerans</name>
    <dbReference type="NCBI Taxonomy" id="3342712"/>
    <lineage>
        <taxon>Bacteria</taxon>
        <taxon>Bacillati</taxon>
        <taxon>Actinomycetota</taxon>
        <taxon>Actinomycetes</taxon>
        <taxon>Kitasatosporales</taxon>
        <taxon>Streptomycetaceae</taxon>
        <taxon>Streptacidiphilus</taxon>
    </lineage>
</organism>
<evidence type="ECO:0000313" key="2">
    <source>
        <dbReference type="Proteomes" id="UP001592582"/>
    </source>
</evidence>
<name>A0ABV6VKC2_9ACTN</name>